<evidence type="ECO:0000259" key="3">
    <source>
        <dbReference type="PROSITE" id="PS50994"/>
    </source>
</evidence>
<dbReference type="GO" id="GO:0015074">
    <property type="term" value="P:DNA integration"/>
    <property type="evidence" value="ECO:0007669"/>
    <property type="project" value="InterPro"/>
</dbReference>
<name>A0AAV8FF02_9POAL</name>
<comment type="caution">
    <text evidence="4">The sequence shown here is derived from an EMBL/GenBank/DDBJ whole genome shotgun (WGS) entry which is preliminary data.</text>
</comment>
<feature type="region of interest" description="Disordered" evidence="2">
    <location>
        <begin position="1"/>
        <end position="30"/>
    </location>
</feature>
<keyword evidence="1" id="KW-0378">Hydrolase</keyword>
<dbReference type="Pfam" id="PF22936">
    <property type="entry name" value="Pol_BBD"/>
    <property type="match status" value="1"/>
</dbReference>
<evidence type="ECO:0000313" key="4">
    <source>
        <dbReference type="EMBL" id="KAJ4789308.1"/>
    </source>
</evidence>
<dbReference type="GO" id="GO:0004190">
    <property type="term" value="F:aspartic-type endopeptidase activity"/>
    <property type="evidence" value="ECO:0007669"/>
    <property type="project" value="UniProtKB-KW"/>
</dbReference>
<dbReference type="InterPro" id="IPR012337">
    <property type="entry name" value="RNaseH-like_sf"/>
</dbReference>
<feature type="region of interest" description="Disordered" evidence="2">
    <location>
        <begin position="277"/>
        <end position="339"/>
    </location>
</feature>
<dbReference type="SUPFAM" id="SSF53098">
    <property type="entry name" value="Ribonuclease H-like"/>
    <property type="match status" value="1"/>
</dbReference>
<feature type="compositionally biased region" description="Low complexity" evidence="2">
    <location>
        <begin position="908"/>
        <end position="933"/>
    </location>
</feature>
<feature type="compositionally biased region" description="Low complexity" evidence="2">
    <location>
        <begin position="877"/>
        <end position="893"/>
    </location>
</feature>
<sequence length="1474" mass="163550">MASSSPAPTSFNQPTNASIQTTSAPIQPLTQSFRPSGPFLASSSSNRAPPNFSMAQPENLGFLAQTTPMVFLNLPIHTKLSRSNFLAWRSQIEPLLHAYGLSNFISSPPMSPSAIHPPSGQVQLNPDYLSWYKQDQMILAWMRTSLSETILAQVVSCSTTFDLWRHLTQSFSASSRARLTELKTKLQTATKGGASCTDFLQQIRAIADELAFIGSPIADQDLVLTVLRGLGTDYNAFVIAVNTRVEPISFVEVQSLLLSHEALLLAQVSQVSSLPSSTQPTAFYAQNPSSSNTSGNQSRGFRQNKSRGFRPPHNNGRSRFSGNQPTPVSTASDNNTSKSETCQICYKRGHTARQCWWRCDMRYTDEAQANQQMPPPSGAPQAHVAQTSTSAAGATDWFLDSGATHHVTSDINNLSSFESYGGTDQLHIGDGKGLAITHVGSATVYLGVHPIVLSHVLLVPNFTKNLISLSRVLSDNNLTVDFSSCFCIIKDCHTSKILLQAKPCNGLYLINTTAHCVPQAFLGERVDADTWHLRFGHPSFATTRKLITDCSLPCNKLNLNVCTACNLAKSHKLPFMLSTSVSHAPLELVHADVWGPAPVVTSNGFRYYVTFIDDFTKFVWIFFLQSKDEVLQIFTSFKLQVENLLSNTIKVLRTDGGTEFKPITKRFPQLVHQITCPYTPEQNGVAERKHRHIVELSLAAIAHASIPLVMWDEIFSSIVYLINRLPPVRPSSCSPYELLFQRIPDYLTLRVLGCQCFPFIRPYNKHKLQPRSLTCVFIGYAMSQKGYRCLHVSTGRVFVSRHVVFNEQFFPFQSESLQSNSETSVEQTTELWAPILLQRASSPSTPFVFSQIPSGPPVSSAQSASTPNIIASRPVTSVAAPSSQRSSDSNSAARESDHLISTSVTPLHSSPAISVISSSSSTSSTTSHSSSSHPMITRSKDHTRKTKKFPDFVAYLATTPDHSDPTTFLQANKVAHWQEAMAKEIQALHHNNTWTLVSPPVNQHVVGCKWIFKTKRHADGTIERYKARLVAKGFTQEEGVDYFDTFSPVVRPTTICLVLSIAFSKQWVIRQLDINNAFLHGELHETVYMQQPPGFVDVANPSHVCLLKKAIYGLKQSPRAWFHTLSSALLELGFHGSKFDPSLFIAHHNNHTTIVLVYVDDIIVTGSSSSGVATLIATLQNRFALKDLGPLHFFLGIAVHHNKAGMLLSQKKYILDLLCRTHMANAQPVSTPMAVNMSLSKYDGEPFHDPKLYRAVVGALQYITITRPDITFPVNKCSQFMHSPTSVHWTSVKRILRYLKGSVDHGLLLKPYDSPLLHAYTDSDWAGCPDDRRSTSAFCIYLGPNLISWSSKKQPMVSKSSTEAEYRSLALAGAEIIWVQYILQELRVTLDQPPVLWCDNIGATYLASNPMFHARTKHVEIDFHFIRERVVNKQLMVKFISSKDQIADGLTKGLTVNRFLDIRDKLMVYCEPST</sequence>
<dbReference type="Proteomes" id="UP001140206">
    <property type="component" value="Chromosome 2"/>
</dbReference>
<feature type="compositionally biased region" description="Polar residues" evidence="2">
    <location>
        <begin position="284"/>
        <end position="301"/>
    </location>
</feature>
<gene>
    <name evidence="4" type="ORF">LUZ62_040554</name>
</gene>
<keyword evidence="5" id="KW-1185">Reference proteome</keyword>
<organism evidence="4 5">
    <name type="scientific">Rhynchospora pubera</name>
    <dbReference type="NCBI Taxonomy" id="906938"/>
    <lineage>
        <taxon>Eukaryota</taxon>
        <taxon>Viridiplantae</taxon>
        <taxon>Streptophyta</taxon>
        <taxon>Embryophyta</taxon>
        <taxon>Tracheophyta</taxon>
        <taxon>Spermatophyta</taxon>
        <taxon>Magnoliopsida</taxon>
        <taxon>Liliopsida</taxon>
        <taxon>Poales</taxon>
        <taxon>Cyperaceae</taxon>
        <taxon>Cyperoideae</taxon>
        <taxon>Rhynchosporeae</taxon>
        <taxon>Rhynchospora</taxon>
    </lineage>
</organism>
<feature type="region of interest" description="Disordered" evidence="2">
    <location>
        <begin position="872"/>
        <end position="943"/>
    </location>
</feature>
<reference evidence="4" key="1">
    <citation type="submission" date="2022-08" db="EMBL/GenBank/DDBJ databases">
        <authorList>
            <person name="Marques A."/>
        </authorList>
    </citation>
    <scope>NUCLEOTIDE SEQUENCE</scope>
    <source>
        <strain evidence="4">RhyPub2mFocal</strain>
        <tissue evidence="4">Leaves</tissue>
    </source>
</reference>
<evidence type="ECO:0000256" key="1">
    <source>
        <dbReference type="ARBA" id="ARBA00022750"/>
    </source>
</evidence>
<dbReference type="InterPro" id="IPR013103">
    <property type="entry name" value="RVT_2"/>
</dbReference>
<dbReference type="PANTHER" id="PTHR11439">
    <property type="entry name" value="GAG-POL-RELATED RETROTRANSPOSON"/>
    <property type="match status" value="1"/>
</dbReference>
<dbReference type="InterPro" id="IPR025724">
    <property type="entry name" value="GAG-pre-integrase_dom"/>
</dbReference>
<dbReference type="CDD" id="cd09272">
    <property type="entry name" value="RNase_HI_RT_Ty1"/>
    <property type="match status" value="1"/>
</dbReference>
<evidence type="ECO:0000313" key="5">
    <source>
        <dbReference type="Proteomes" id="UP001140206"/>
    </source>
</evidence>
<dbReference type="EMBL" id="JAMFTS010000002">
    <property type="protein sequence ID" value="KAJ4789308.1"/>
    <property type="molecule type" value="Genomic_DNA"/>
</dbReference>
<dbReference type="SUPFAM" id="SSF56672">
    <property type="entry name" value="DNA/RNA polymerases"/>
    <property type="match status" value="1"/>
</dbReference>
<feature type="compositionally biased region" description="Polar residues" evidence="2">
    <location>
        <begin position="315"/>
        <end position="339"/>
    </location>
</feature>
<dbReference type="PANTHER" id="PTHR11439:SF500">
    <property type="entry name" value="RNA-DIRECTED DNA POLYMERASE"/>
    <property type="match status" value="1"/>
</dbReference>
<dbReference type="InterPro" id="IPR043502">
    <property type="entry name" value="DNA/RNA_pol_sf"/>
</dbReference>
<accession>A0AAV8FF02</accession>
<keyword evidence="1" id="KW-0645">Protease</keyword>
<dbReference type="Pfam" id="PF25597">
    <property type="entry name" value="SH3_retrovirus"/>
    <property type="match status" value="1"/>
</dbReference>
<dbReference type="InterPro" id="IPR036397">
    <property type="entry name" value="RNaseH_sf"/>
</dbReference>
<dbReference type="GO" id="GO:0003676">
    <property type="term" value="F:nucleic acid binding"/>
    <property type="evidence" value="ECO:0007669"/>
    <property type="project" value="InterPro"/>
</dbReference>
<dbReference type="Pfam" id="PF07727">
    <property type="entry name" value="RVT_2"/>
    <property type="match status" value="1"/>
</dbReference>
<proteinExistence type="predicted"/>
<keyword evidence="1" id="KW-0064">Aspartyl protease</keyword>
<dbReference type="InterPro" id="IPR001584">
    <property type="entry name" value="Integrase_cat-core"/>
</dbReference>
<dbReference type="Pfam" id="PF13976">
    <property type="entry name" value="gag_pre-integrs"/>
    <property type="match status" value="1"/>
</dbReference>
<evidence type="ECO:0000256" key="2">
    <source>
        <dbReference type="SAM" id="MobiDB-lite"/>
    </source>
</evidence>
<dbReference type="InterPro" id="IPR054722">
    <property type="entry name" value="PolX-like_BBD"/>
</dbReference>
<dbReference type="InterPro" id="IPR057670">
    <property type="entry name" value="SH3_retrovirus"/>
</dbReference>
<dbReference type="Pfam" id="PF14223">
    <property type="entry name" value="Retrotran_gag_2"/>
    <property type="match status" value="1"/>
</dbReference>
<dbReference type="Gene3D" id="3.30.420.10">
    <property type="entry name" value="Ribonuclease H-like superfamily/Ribonuclease H"/>
    <property type="match status" value="1"/>
</dbReference>
<protein>
    <submittedName>
        <fullName evidence="4">Gag/pol</fullName>
    </submittedName>
</protein>
<feature type="domain" description="Integrase catalytic" evidence="3">
    <location>
        <begin position="581"/>
        <end position="743"/>
    </location>
</feature>
<dbReference type="PROSITE" id="PS50994">
    <property type="entry name" value="INTEGRASE"/>
    <property type="match status" value="1"/>
</dbReference>